<proteinExistence type="predicted"/>
<keyword evidence="1" id="KW-0472">Membrane</keyword>
<reference evidence="2" key="1">
    <citation type="journal article" date="2021" name="Open Biol.">
        <title>Shared evolutionary footprints suggest mitochondrial oxidative damage underlies multiple complex I losses in fungi.</title>
        <authorList>
            <person name="Schikora-Tamarit M.A."/>
            <person name="Marcet-Houben M."/>
            <person name="Nosek J."/>
            <person name="Gabaldon T."/>
        </authorList>
    </citation>
    <scope>NUCLEOTIDE SEQUENCE</scope>
    <source>
        <strain evidence="2">CBS6341</strain>
    </source>
</reference>
<keyword evidence="1" id="KW-0812">Transmembrane</keyword>
<keyword evidence="3" id="KW-1185">Reference proteome</keyword>
<comment type="caution">
    <text evidence="2">The sequence shown here is derived from an EMBL/GenBank/DDBJ whole genome shotgun (WGS) entry which is preliminary data.</text>
</comment>
<sequence>MNIILAKFPEIPPTTFIILNILILVFARRWYFRKGSSEEFLGGISVTKFTNTIDRGLNKSPTTCLLDGEEASLKGNLCLERTEKKIHEPINCYLKRCVSVFQLEEALQSKSANPAIKKFEADVHFVGPKSKKIDDLNLQRNSNSNYKLNDIIKARTDINIHDASKPIPTVLNYPAIDKKGKRMKRIFIPGRGWISVKTLEREKYDLFRTCLL</sequence>
<evidence type="ECO:0000313" key="3">
    <source>
        <dbReference type="Proteomes" id="UP000769528"/>
    </source>
</evidence>
<evidence type="ECO:0000256" key="1">
    <source>
        <dbReference type="SAM" id="Phobius"/>
    </source>
</evidence>
<dbReference type="EMBL" id="JAEUBF010001336">
    <property type="protein sequence ID" value="KAH3669201.1"/>
    <property type="molecule type" value="Genomic_DNA"/>
</dbReference>
<dbReference type="AlphaFoldDB" id="A0A9P8T8P3"/>
<keyword evidence="1" id="KW-1133">Transmembrane helix</keyword>
<protein>
    <submittedName>
        <fullName evidence="2">Uncharacterized protein</fullName>
    </submittedName>
</protein>
<gene>
    <name evidence="2" type="ORF">WICMUC_005040</name>
</gene>
<evidence type="ECO:0000313" key="2">
    <source>
        <dbReference type="EMBL" id="KAH3669201.1"/>
    </source>
</evidence>
<organism evidence="2 3">
    <name type="scientific">Wickerhamomyces mucosus</name>
    <dbReference type="NCBI Taxonomy" id="1378264"/>
    <lineage>
        <taxon>Eukaryota</taxon>
        <taxon>Fungi</taxon>
        <taxon>Dikarya</taxon>
        <taxon>Ascomycota</taxon>
        <taxon>Saccharomycotina</taxon>
        <taxon>Saccharomycetes</taxon>
        <taxon>Phaffomycetales</taxon>
        <taxon>Wickerhamomycetaceae</taxon>
        <taxon>Wickerhamomyces</taxon>
    </lineage>
</organism>
<dbReference type="Proteomes" id="UP000769528">
    <property type="component" value="Unassembled WGS sequence"/>
</dbReference>
<accession>A0A9P8T8P3</accession>
<feature type="transmembrane region" description="Helical" evidence="1">
    <location>
        <begin position="12"/>
        <end position="31"/>
    </location>
</feature>
<reference evidence="2" key="2">
    <citation type="submission" date="2021-01" db="EMBL/GenBank/DDBJ databases">
        <authorList>
            <person name="Schikora-Tamarit M.A."/>
        </authorList>
    </citation>
    <scope>NUCLEOTIDE SEQUENCE</scope>
    <source>
        <strain evidence="2">CBS6341</strain>
    </source>
</reference>
<dbReference type="OrthoDB" id="3981209at2759"/>
<name>A0A9P8T8P3_9ASCO</name>